<evidence type="ECO:0000313" key="1">
    <source>
        <dbReference type="EMBL" id="GFY48012.1"/>
    </source>
</evidence>
<gene>
    <name evidence="1" type="ORF">TNIN_495201</name>
</gene>
<keyword evidence="2" id="KW-1185">Reference proteome</keyword>
<reference evidence="1" key="1">
    <citation type="submission" date="2020-08" db="EMBL/GenBank/DDBJ databases">
        <title>Multicomponent nature underlies the extraordinary mechanical properties of spider dragline silk.</title>
        <authorList>
            <person name="Kono N."/>
            <person name="Nakamura H."/>
            <person name="Mori M."/>
            <person name="Yoshida Y."/>
            <person name="Ohtoshi R."/>
            <person name="Malay A.D."/>
            <person name="Moran D.A.P."/>
            <person name="Tomita M."/>
            <person name="Numata K."/>
            <person name="Arakawa K."/>
        </authorList>
    </citation>
    <scope>NUCLEOTIDE SEQUENCE</scope>
</reference>
<dbReference type="Proteomes" id="UP000886998">
    <property type="component" value="Unassembled WGS sequence"/>
</dbReference>
<organism evidence="1 2">
    <name type="scientific">Trichonephila inaurata madagascariensis</name>
    <dbReference type="NCBI Taxonomy" id="2747483"/>
    <lineage>
        <taxon>Eukaryota</taxon>
        <taxon>Metazoa</taxon>
        <taxon>Ecdysozoa</taxon>
        <taxon>Arthropoda</taxon>
        <taxon>Chelicerata</taxon>
        <taxon>Arachnida</taxon>
        <taxon>Araneae</taxon>
        <taxon>Araneomorphae</taxon>
        <taxon>Entelegynae</taxon>
        <taxon>Araneoidea</taxon>
        <taxon>Nephilidae</taxon>
        <taxon>Trichonephila</taxon>
        <taxon>Trichonephila inaurata</taxon>
    </lineage>
</organism>
<dbReference type="EMBL" id="BMAV01006275">
    <property type="protein sequence ID" value="GFY48012.1"/>
    <property type="molecule type" value="Genomic_DNA"/>
</dbReference>
<comment type="caution">
    <text evidence="1">The sequence shown here is derived from an EMBL/GenBank/DDBJ whole genome shotgun (WGS) entry which is preliminary data.</text>
</comment>
<name>A0A8X6X8A5_9ARAC</name>
<dbReference type="AlphaFoldDB" id="A0A8X6X8A5"/>
<evidence type="ECO:0000313" key="2">
    <source>
        <dbReference type="Proteomes" id="UP000886998"/>
    </source>
</evidence>
<accession>A0A8X6X8A5</accession>
<protein>
    <submittedName>
        <fullName evidence="1">Uncharacterized protein</fullName>
    </submittedName>
</protein>
<proteinExistence type="predicted"/>
<sequence length="98" mass="11559">MNSSHTSIIGIPSYIKHLRERNSSRIGKDKRSVCMRTFTSNVRKCNYFSHYIIPGTRALHAAEMFYVLFTHYRQNSIDRSRNRNVLFDSVTECQALWK</sequence>